<protein>
    <recommendedName>
        <fullName evidence="3">Cupin type-1 domain-containing protein</fullName>
    </recommendedName>
</protein>
<evidence type="ECO:0000313" key="2">
    <source>
        <dbReference type="Proteomes" id="UP000288805"/>
    </source>
</evidence>
<dbReference type="InterPro" id="IPR011051">
    <property type="entry name" value="RmlC_Cupin_sf"/>
</dbReference>
<gene>
    <name evidence="1" type="ORF">CK203_073111</name>
</gene>
<dbReference type="Proteomes" id="UP000288805">
    <property type="component" value="Unassembled WGS sequence"/>
</dbReference>
<evidence type="ECO:0008006" key="3">
    <source>
        <dbReference type="Google" id="ProtNLM"/>
    </source>
</evidence>
<dbReference type="PANTHER" id="PTHR37742:SF1">
    <property type="entry name" value="OS01G0810200 PROTEIN"/>
    <property type="match status" value="1"/>
</dbReference>
<dbReference type="FunFam" id="2.60.120.10:FF:000102">
    <property type="entry name" value="Cupin, RmlC-type"/>
    <property type="match status" value="1"/>
</dbReference>
<name>A0A438BXX1_VITVI</name>
<dbReference type="AlphaFoldDB" id="A0A438BXX1"/>
<dbReference type="PANTHER" id="PTHR37742">
    <property type="entry name" value="OS01G0810200 PROTEIN"/>
    <property type="match status" value="1"/>
</dbReference>
<reference evidence="1 2" key="1">
    <citation type="journal article" date="2018" name="PLoS Genet.">
        <title>Population sequencing reveals clonal diversity and ancestral inbreeding in the grapevine cultivar Chardonnay.</title>
        <authorList>
            <person name="Roach M.J."/>
            <person name="Johnson D.L."/>
            <person name="Bohlmann J."/>
            <person name="van Vuuren H.J."/>
            <person name="Jones S.J."/>
            <person name="Pretorius I.S."/>
            <person name="Schmidt S.A."/>
            <person name="Borneman A.R."/>
        </authorList>
    </citation>
    <scope>NUCLEOTIDE SEQUENCE [LARGE SCALE GENOMIC DNA]</scope>
    <source>
        <strain evidence="2">cv. Chardonnay</strain>
        <tissue evidence="1">Leaf</tissue>
    </source>
</reference>
<organism evidence="1 2">
    <name type="scientific">Vitis vinifera</name>
    <name type="common">Grape</name>
    <dbReference type="NCBI Taxonomy" id="29760"/>
    <lineage>
        <taxon>Eukaryota</taxon>
        <taxon>Viridiplantae</taxon>
        <taxon>Streptophyta</taxon>
        <taxon>Embryophyta</taxon>
        <taxon>Tracheophyta</taxon>
        <taxon>Spermatophyta</taxon>
        <taxon>Magnoliopsida</taxon>
        <taxon>eudicotyledons</taxon>
        <taxon>Gunneridae</taxon>
        <taxon>Pentapetalae</taxon>
        <taxon>rosids</taxon>
        <taxon>Vitales</taxon>
        <taxon>Vitaceae</taxon>
        <taxon>Viteae</taxon>
        <taxon>Vitis</taxon>
    </lineage>
</organism>
<dbReference type="EMBL" id="QGNW01002594">
    <property type="protein sequence ID" value="RVW15865.1"/>
    <property type="molecule type" value="Genomic_DNA"/>
</dbReference>
<sequence length="221" mass="24525">MMVNPRRISHPNTISNQTSETLTPSLSSLFFFLKRPQAFPFLLSIFLLLTWLSLRLQRSSLFNSPPNRNAFQTLDHDREANLVRFSSHFFTDKRGWLLNPISAASDASISGGGAVNCASVHVGEIRPGGMRGNHRHHGCNETFIIWGAKTAFRLENHQVPEKGYAEVIIGANEVAVAASPSGTAHALINIDPIRTAFFMGCQDSIINYNSLATDFKVWKDL</sequence>
<evidence type="ECO:0000313" key="1">
    <source>
        <dbReference type="EMBL" id="RVW15865.1"/>
    </source>
</evidence>
<comment type="caution">
    <text evidence="1">The sequence shown here is derived from an EMBL/GenBank/DDBJ whole genome shotgun (WGS) entry which is preliminary data.</text>
</comment>
<proteinExistence type="predicted"/>
<dbReference type="InterPro" id="IPR014710">
    <property type="entry name" value="RmlC-like_jellyroll"/>
</dbReference>
<dbReference type="Gene3D" id="2.60.120.10">
    <property type="entry name" value="Jelly Rolls"/>
    <property type="match status" value="1"/>
</dbReference>
<dbReference type="SUPFAM" id="SSF51182">
    <property type="entry name" value="RmlC-like cupins"/>
    <property type="match status" value="1"/>
</dbReference>
<accession>A0A438BXX1</accession>